<proteinExistence type="predicted"/>
<organism evidence="2 3">
    <name type="scientific">Erysiphe neolycopersici</name>
    <dbReference type="NCBI Taxonomy" id="212602"/>
    <lineage>
        <taxon>Eukaryota</taxon>
        <taxon>Fungi</taxon>
        <taxon>Dikarya</taxon>
        <taxon>Ascomycota</taxon>
        <taxon>Pezizomycotina</taxon>
        <taxon>Leotiomycetes</taxon>
        <taxon>Erysiphales</taxon>
        <taxon>Erysiphaceae</taxon>
        <taxon>Erysiphe</taxon>
    </lineage>
</organism>
<evidence type="ECO:0000256" key="1">
    <source>
        <dbReference type="SAM" id="MobiDB-lite"/>
    </source>
</evidence>
<gene>
    <name evidence="2" type="ORF">OnM2_027063</name>
</gene>
<keyword evidence="3" id="KW-1185">Reference proteome</keyword>
<dbReference type="OrthoDB" id="5213862at2759"/>
<name>A0A420I0E9_9PEZI</name>
<evidence type="ECO:0000313" key="2">
    <source>
        <dbReference type="EMBL" id="RKF63169.1"/>
    </source>
</evidence>
<accession>A0A420I0E9</accession>
<dbReference type="Proteomes" id="UP000286134">
    <property type="component" value="Unassembled WGS sequence"/>
</dbReference>
<dbReference type="EMBL" id="MCFK01002754">
    <property type="protein sequence ID" value="RKF63169.1"/>
    <property type="molecule type" value="Genomic_DNA"/>
</dbReference>
<dbReference type="AlphaFoldDB" id="A0A420I0E9"/>
<comment type="caution">
    <text evidence="2">The sequence shown here is derived from an EMBL/GenBank/DDBJ whole genome shotgun (WGS) entry which is preliminary data.</text>
</comment>
<evidence type="ECO:0000313" key="3">
    <source>
        <dbReference type="Proteomes" id="UP000286134"/>
    </source>
</evidence>
<reference evidence="2 3" key="1">
    <citation type="journal article" date="2018" name="BMC Genomics">
        <title>Comparative genome analyses reveal sequence features reflecting distinct modes of host-adaptation between dicot and monocot powdery mildew.</title>
        <authorList>
            <person name="Wu Y."/>
            <person name="Ma X."/>
            <person name="Pan Z."/>
            <person name="Kale S.D."/>
            <person name="Song Y."/>
            <person name="King H."/>
            <person name="Zhang Q."/>
            <person name="Presley C."/>
            <person name="Deng X."/>
            <person name="Wei C.I."/>
            <person name="Xiao S."/>
        </authorList>
    </citation>
    <scope>NUCLEOTIDE SEQUENCE [LARGE SCALE GENOMIC DNA]</scope>
    <source>
        <strain evidence="2">UMSG2</strain>
    </source>
</reference>
<sequence>MASLPRKSTCLELYRSDITRSEPIKITKTSQTVSNCSTSEKTSCEGYGLSKLFAEGKWSPSIIYDWPVKVQKKRSKIQSCRSSSYESMTKDSMSLNEVMMAQRAKLSLREGRHYDIPLMLSVEDLNATPKSKKQISRGDLSSSVLKSKSHREKNQTETTRLPAQNNREILPRKGPLNYHRYFDSRVSKCSDSKERYSESKENVFPTQEVDEKSGCQRTFSINSNIHTAYKALFIKKHHLHNKKWILSPSESSSYSLRSNSIKTRDSYSSNDTNFRESYHSRRTLSSIKRLFTRSLSSTITTTISQSTNNFILFPEIIITPEAPSIDYTESSFWVAVEIIGTLRQVEKEKNKSIEIHQETSCRKKDKKDYGYLESMHIYLKAGQGCVITEIIDNNFGPITIGVNESHLVLVKITIGAVATPIYTHASLDNLLEEFKNDHRKIESEYITVRVNYIHSESNGIEFCTIFTPDFSPQKTQIQTENSASICRYGPKLACLPYQSHQMIDILQSKNPVLDIINTRMPSLEAREASRLIASSRECVMPLKCSTLMDKPNKFIGSIGSIESNINLDAFPRPPSDNLELNKSPRSSCYFDPYREIQAQLNYGSPLIETRNLSKINFSRTSDENDLRLSSESMLASSFDDSIQESTGQQTSDETMELTVKSKNSVAAIPSPRAPSLDNNLSLTEGSKFGSQFSLGIESNWLLGLFSGS</sequence>
<feature type="compositionally biased region" description="Polar residues" evidence="1">
    <location>
        <begin position="156"/>
        <end position="166"/>
    </location>
</feature>
<feature type="region of interest" description="Disordered" evidence="1">
    <location>
        <begin position="127"/>
        <end position="166"/>
    </location>
</feature>
<protein>
    <submittedName>
        <fullName evidence="2">Putative ubiquitin-conjugating enzyme protein</fullName>
    </submittedName>
</protein>